<dbReference type="EMBL" id="BCLY01000004">
    <property type="protein sequence ID" value="GAQ05094.1"/>
    <property type="molecule type" value="Genomic_DNA"/>
</dbReference>
<dbReference type="Pfam" id="PF17132">
    <property type="entry name" value="Glyco_hydro_106"/>
    <property type="match status" value="1"/>
</dbReference>
<dbReference type="Gene3D" id="3.40.50.300">
    <property type="entry name" value="P-loop containing nucleotide triphosphate hydrolases"/>
    <property type="match status" value="1"/>
</dbReference>
<comment type="caution">
    <text evidence="3">The sequence shown here is derived from an EMBL/GenBank/DDBJ whole genome shotgun (WGS) entry which is preliminary data.</text>
</comment>
<accession>A0AAN4PEJ4</accession>
<dbReference type="PROSITE" id="PS50005">
    <property type="entry name" value="TPR"/>
    <property type="match status" value="1"/>
</dbReference>
<dbReference type="InterPro" id="IPR036291">
    <property type="entry name" value="NAD(P)-bd_dom_sf"/>
</dbReference>
<proteinExistence type="predicted"/>
<dbReference type="Pfam" id="PF00106">
    <property type="entry name" value="adh_short"/>
    <property type="match status" value="1"/>
</dbReference>
<dbReference type="SMART" id="SM00822">
    <property type="entry name" value="PKS_KR"/>
    <property type="match status" value="1"/>
</dbReference>
<gene>
    <name evidence="3" type="ORF">ALT_2415</name>
</gene>
<name>A0AAN4PEJ4_ASPLE</name>
<dbReference type="SUPFAM" id="SSF52540">
    <property type="entry name" value="P-loop containing nucleoside triphosphate hydrolases"/>
    <property type="match status" value="1"/>
</dbReference>
<dbReference type="GO" id="GO:0003824">
    <property type="term" value="F:catalytic activity"/>
    <property type="evidence" value="ECO:0007669"/>
    <property type="project" value="InterPro"/>
</dbReference>
<dbReference type="PANTHER" id="PTHR46082:SF11">
    <property type="entry name" value="AAA+ ATPASE DOMAIN-CONTAINING PROTEIN-RELATED"/>
    <property type="match status" value="1"/>
</dbReference>
<dbReference type="Gene3D" id="3.40.50.1580">
    <property type="entry name" value="Nucleoside phosphorylase domain"/>
    <property type="match status" value="1"/>
</dbReference>
<organism evidence="3 4">
    <name type="scientific">Aspergillus lentulus</name>
    <dbReference type="NCBI Taxonomy" id="293939"/>
    <lineage>
        <taxon>Eukaryota</taxon>
        <taxon>Fungi</taxon>
        <taxon>Dikarya</taxon>
        <taxon>Ascomycota</taxon>
        <taxon>Pezizomycotina</taxon>
        <taxon>Eurotiomycetes</taxon>
        <taxon>Eurotiomycetidae</taxon>
        <taxon>Eurotiales</taxon>
        <taxon>Aspergillaceae</taxon>
        <taxon>Aspergillus</taxon>
        <taxon>Aspergillus subgen. Fumigati</taxon>
    </lineage>
</organism>
<dbReference type="SUPFAM" id="SSF51735">
    <property type="entry name" value="NAD(P)-binding Rossmann-fold domains"/>
    <property type="match status" value="1"/>
</dbReference>
<evidence type="ECO:0000313" key="4">
    <source>
        <dbReference type="Proteomes" id="UP000051487"/>
    </source>
</evidence>
<dbReference type="CDD" id="cd05233">
    <property type="entry name" value="SDR_c"/>
    <property type="match status" value="1"/>
</dbReference>
<protein>
    <recommendedName>
        <fullName evidence="2">Ketoreductase domain-containing protein</fullName>
    </recommendedName>
</protein>
<reference evidence="3 4" key="1">
    <citation type="submission" date="2015-11" db="EMBL/GenBank/DDBJ databases">
        <title>Aspergillus lentulus strain IFM 54703T.</title>
        <authorList>
            <person name="Kusuya Y."/>
            <person name="Sakai K."/>
            <person name="Kamei K."/>
            <person name="Takahashi H."/>
            <person name="Yaguchi T."/>
        </authorList>
    </citation>
    <scope>NUCLEOTIDE SEQUENCE [LARGE SCALE GENOMIC DNA]</scope>
    <source>
        <strain evidence="3 4">IFM 54703</strain>
    </source>
</reference>
<feature type="repeat" description="TPR" evidence="1">
    <location>
        <begin position="1429"/>
        <end position="1462"/>
    </location>
</feature>
<dbReference type="Pfam" id="PF01048">
    <property type="entry name" value="PNP_UDP_1"/>
    <property type="match status" value="1"/>
</dbReference>
<dbReference type="PRINTS" id="PR00081">
    <property type="entry name" value="GDHRDH"/>
</dbReference>
<dbReference type="SUPFAM" id="SSF48452">
    <property type="entry name" value="TPR-like"/>
    <property type="match status" value="1"/>
</dbReference>
<dbReference type="Gene3D" id="3.40.50.720">
    <property type="entry name" value="NAD(P)-binding Rossmann-like Domain"/>
    <property type="match status" value="1"/>
</dbReference>
<dbReference type="PANTHER" id="PTHR46082">
    <property type="entry name" value="ATP/GTP-BINDING PROTEIN-RELATED"/>
    <property type="match status" value="1"/>
</dbReference>
<keyword evidence="1" id="KW-0802">TPR repeat</keyword>
<dbReference type="InterPro" id="IPR002347">
    <property type="entry name" value="SDR_fam"/>
</dbReference>
<evidence type="ECO:0000313" key="3">
    <source>
        <dbReference type="EMBL" id="GAQ05094.1"/>
    </source>
</evidence>
<dbReference type="GO" id="GO:0009116">
    <property type="term" value="P:nucleoside metabolic process"/>
    <property type="evidence" value="ECO:0007669"/>
    <property type="project" value="InterPro"/>
</dbReference>
<dbReference type="InterPro" id="IPR011990">
    <property type="entry name" value="TPR-like_helical_dom_sf"/>
</dbReference>
<dbReference type="InterPro" id="IPR035994">
    <property type="entry name" value="Nucleoside_phosphorylase_sf"/>
</dbReference>
<dbReference type="Proteomes" id="UP000051487">
    <property type="component" value="Unassembled WGS sequence"/>
</dbReference>
<dbReference type="InterPro" id="IPR000845">
    <property type="entry name" value="Nucleoside_phosphorylase_d"/>
</dbReference>
<dbReference type="InterPro" id="IPR027417">
    <property type="entry name" value="P-loop_NTPase"/>
</dbReference>
<feature type="domain" description="Ketoreductase" evidence="2">
    <location>
        <begin position="32"/>
        <end position="236"/>
    </location>
</feature>
<dbReference type="SUPFAM" id="SSF53167">
    <property type="entry name" value="Purine and uridine phosphorylases"/>
    <property type="match status" value="1"/>
</dbReference>
<sequence length="2458" mass="272148">MAAPPPSYTKVTHSATYASINPTKAGLSTAGKVVLITGASGGIGRAAASSFAASRPRALILLGRRADALAETATIVRASHAEVAIQTHTAELCDASGVRNAMDKVAAEFGGIDILVHCAGVLAPVVPLLEADPATFLDGYKTTVVGTLVTAQAVVLANKTVSTNEDKPVTFINLTTAGILFPPFPGMGAYVSSKMAAVKLLEAFAAENPQVRLHNVHPGLLKTAMSAKLAEKIKLPYAYDDISLPADFLVWIASPEAEFLKNKIVFAAWDVDELKGRKKEIVGGPPGTGDNNTGKALSNDDYIVGWICATTTEYVAAQAFLDESHGRPNYVCVNDNNDYRLGEIGEHNVVIAVLPGYGIAPAACVARDMLHSFPNVRICLMVGIGGGAPSSKHDIRLGDIVVSTPNEGTGGVFQYDFGKTIQDQSFQHTGFLNQPPIFLQTAVNGLKAQYMSGGHHLNEAINNILEKKPRLQPIYKRPDSVTDRLYESNVVHPPQCQRSCAVVCGNDPTKLIKRRERGEHEDSPAIHYGTIASANQLMKDASIRDKLAAEKGVLCFEMEAAGLTNHFPCLIIRGICDYSDSHKNDDWQGYAAMAAAAYAKDLLSRIPPTTAERQKRIAEQFSGNLATTAGEMADPQKNKNPQEYACDYSHAHKSKEWQRYAAATAAAYARELLEELPVAEASARVTSMPNPPNEENQDAFKIERGNFDVELVPFFTERSIEINQIRQLFQPSRSRTTVVLHGLGGIGKTQIALKYANDYKEEYSAIFWVNHRSTDTVKQSLFAAAERVHRKYPSWPGLKEALESNDTNKACLTVIDWLSQDQNNQWLVICDGYDQCQTDDSKQGNWDLHRMLQAHHGHILITSRWRQSDLWHHVQIEKFTDLSHGVDLLLKRSSRSSLRDDPDIQTLAETLDGLPLALVAAGAYLGISLFSCSKYLLVYNKSWLRLLKETPTSDAYDRTLYSTWNLTWERICTVNELAANLLRFCAYFDNKGLWFELFQMGNELDKPEWLQRLTEDEFEFDVAVRILREHALVEEQAGGRHGESGSIRFSIHNCVHSWTIHVLNENWNYGMSSVALGCIASKIPQKSTPSFWHISQRLLAHANRIVDLFSQKRLIQVYTETQLEQMRDVIEAQVEQMQGVIYFFLERDRPETVEKMCISLHEQVEKMFGYYHPATFTLKWLMISIFTSLKNYDEAETLCNRTLSRFNNNPDVNEGRAKRSFTLLLAQICMLRGQTEKGEELLLGPSTSPQDAGISGLLFEENLVSRLWTQYLAQDMSRDMQTWMENHLLKEETGKAGSCQQSFNLLCTQIYLCLSQNKNEEAKALLLEAREMFDRENSADYAKASIFSDLAALYIKLGEYGDLMCLCDDATTGDWESLWQSDVRFSCTVVLMRCYVHLNRDELDETVDLCQRALKKLHNSRVLAAAPKRSVLIMLGSVYMQQGKLLEAEKHFAAAIQETRESKQQSFYVVQSGAVALYTLLAAVAVSASGVDSGFVNPDVVYRPKFRYWLPDASVPADVVQEDIARIAEAGGGGIELLPFYLYGLPTAQGMNATPPSDWNVYGFGTPAFNDLFQAALNGSKESKVRMDFAVGANQGQGVPAVPGTPGLAVQLLLGSTSVHAGQRYSSTVPPPAELSSVLQSGLTFMHPLEDFSTPNLTAVIAYQVLNDSSSGGSKIVALDPLSFIDLSAKVKDGLLDWTAPLGNSTWRVFSFWVKHTNQRSCTGGRDATTVIGNGSWTVDHFDAMGARLITDFWDQYILSDEQTLTFLQEVGQYGTVSSFVLHKNATDDFVAWEDSMEMLSSLYWTPSLLSRFEQDRGYSALSCLPALFKPQNNWNAIVPSYNEMYTLGDQKDSACNADYRRTLNAGYQDYIAHFSQWANRIGIQYSNQPAYNLPLEMLGDIPLSDAPECESLGFSDNIDAYRQFSGPAHISNRNVISNEMGAVNKPAYMLTIPELLYSIKRAWSGGVNMVVLHGYTYSGNYPNTTWPGYTTFGYGFTEMWNQIQPAWIHMKDYLDYISRNQFVLQQGRPQIDLALYLYETPWSAVDLLRSNNITAAGYTHDYVAPDSLVPPQVTVRAKVLAPDGPSYKALIFASPKFNISTFNLVREDVAARVVEFARKGLPVIFVGGLPQVTSNTQAGQIVEDGWRKIRNLPSVQFISSLADLPGALSKAGVTPNVLPSCTTGTLRVVKRSRPEDEVDYVFLYNDQIVSTSCQISIQDHGARTPHLLNAWTGEKKMIGSFERRSALITVSLQFAPNETSILSLEKSGSSDPTDLIMLASSSASSRYGIANLTRWDLSIEDFHAPRRRSQVQTAITSHNFSNIALRPWSAISPALINVGGIGRYSTSFTVPNVPRIQGKLSLGPIIHTARVYIGGRRLPPIDPVNPVIDISSYISPSQTYKIIVEVTTPLFNRIKTDANQTKIAGSTAGELQPLYASTPYQEYGLMGPVVLTWSISS</sequence>
<dbReference type="InterPro" id="IPR057326">
    <property type="entry name" value="KR_dom"/>
</dbReference>
<dbReference type="InterPro" id="IPR053137">
    <property type="entry name" value="NLR-like"/>
</dbReference>
<dbReference type="Gene3D" id="1.25.40.10">
    <property type="entry name" value="Tetratricopeptide repeat domain"/>
    <property type="match status" value="2"/>
</dbReference>
<dbReference type="InterPro" id="IPR019734">
    <property type="entry name" value="TPR_rpt"/>
</dbReference>
<evidence type="ECO:0000256" key="1">
    <source>
        <dbReference type="PROSITE-ProRule" id="PRU00339"/>
    </source>
</evidence>
<evidence type="ECO:0000259" key="2">
    <source>
        <dbReference type="SMART" id="SM00822"/>
    </source>
</evidence>